<dbReference type="Gene3D" id="3.50.50.60">
    <property type="entry name" value="FAD/NAD(P)-binding domain"/>
    <property type="match status" value="1"/>
</dbReference>
<evidence type="ECO:0000259" key="5">
    <source>
        <dbReference type="Pfam" id="PF22780"/>
    </source>
</evidence>
<protein>
    <submittedName>
        <fullName evidence="6">Flavoprotein</fullName>
    </submittedName>
</protein>
<evidence type="ECO:0000259" key="4">
    <source>
        <dbReference type="Pfam" id="PF03486"/>
    </source>
</evidence>
<dbReference type="NCBIfam" id="TIGR03862">
    <property type="entry name" value="flavo_PP4765"/>
    <property type="match status" value="1"/>
</dbReference>
<feature type="domain" description="RsdA/BaiN/AoA(So)-like Rossmann fold-like" evidence="4">
    <location>
        <begin position="6"/>
        <end position="391"/>
    </location>
</feature>
<dbReference type="Gene3D" id="2.40.30.10">
    <property type="entry name" value="Translation factors"/>
    <property type="match status" value="1"/>
</dbReference>
<keyword evidence="3" id="KW-0274">FAD</keyword>
<keyword evidence="2" id="KW-0285">Flavoprotein</keyword>
<dbReference type="AlphaFoldDB" id="M2Z2U3"/>
<gene>
    <name evidence="6" type="ORF">H261_17338</name>
</gene>
<evidence type="ECO:0000313" key="7">
    <source>
        <dbReference type="Proteomes" id="UP000011744"/>
    </source>
</evidence>
<proteinExistence type="predicted"/>
<dbReference type="eggNOG" id="COG2081">
    <property type="taxonomic scope" value="Bacteria"/>
</dbReference>
<comment type="cofactor">
    <cofactor evidence="1">
        <name>FAD</name>
        <dbReference type="ChEBI" id="CHEBI:57692"/>
    </cofactor>
</comment>
<feature type="domain" description="RsdA/BaiN/AoA(So)-like insert" evidence="5">
    <location>
        <begin position="192"/>
        <end position="340"/>
    </location>
</feature>
<dbReference type="InterPro" id="IPR004792">
    <property type="entry name" value="BaiN-like"/>
</dbReference>
<dbReference type="RefSeq" id="WP_008620008.1">
    <property type="nucleotide sequence ID" value="NZ_AONQ01000057.1"/>
</dbReference>
<dbReference type="STRING" id="1244869.H261_17338"/>
<dbReference type="OrthoDB" id="5288829at2"/>
<organism evidence="6 7">
    <name type="scientific">Paramagnetospirillum caucaseum</name>
    <dbReference type="NCBI Taxonomy" id="1244869"/>
    <lineage>
        <taxon>Bacteria</taxon>
        <taxon>Pseudomonadati</taxon>
        <taxon>Pseudomonadota</taxon>
        <taxon>Alphaproteobacteria</taxon>
        <taxon>Rhodospirillales</taxon>
        <taxon>Magnetospirillaceae</taxon>
        <taxon>Paramagnetospirillum</taxon>
    </lineage>
</organism>
<dbReference type="NCBIfam" id="TIGR00275">
    <property type="entry name" value="aminoacetone oxidase family FAD-binding enzyme"/>
    <property type="match status" value="1"/>
</dbReference>
<comment type="caution">
    <text evidence="6">The sequence shown here is derived from an EMBL/GenBank/DDBJ whole genome shotgun (WGS) entry which is preliminary data.</text>
</comment>
<evidence type="ECO:0000256" key="1">
    <source>
        <dbReference type="ARBA" id="ARBA00001974"/>
    </source>
</evidence>
<sequence length="398" mass="41289">MSPRPAIVVGAGPAGLMAAEAMAGRGRAVEVFDAMPSPGRKFLLAGKGGLNLTHSEPLERFTARYGAAAGFMAPLLAEFGPEQLRAWAEGLGVETFVGSSGRVFPAGMKAAPLLRAWIRRLRGLGVVLHTRRRWLGWDGDGRLRFAGPEGEERIAAGACVLALGGASWPNLGSDGGWAPILAEQGIGIAPLRPANCGFDLDWSPAFAGRFAGGRTGTVDLSFGGVRRRGEISITATGIEGGAVYGLSASLRDALATTGEAVLRIDLMPDWSPERVAAALARPRGSRSLSTFLKKALPLPPTALALLREMSPATDAKGLADAVKALPLALRRPRPLAEAISTAGGVALAEVDGNLMLRRRPGTFAAGEMLDWEAPTGGYLLTGCFASGRRAGLAAAALL</sequence>
<dbReference type="InterPro" id="IPR055178">
    <property type="entry name" value="RsdA/BaiN/AoA(So)-like_dom"/>
</dbReference>
<dbReference type="SUPFAM" id="SSF160996">
    <property type="entry name" value="HI0933 insert domain-like"/>
    <property type="match status" value="1"/>
</dbReference>
<dbReference type="SUPFAM" id="SSF51905">
    <property type="entry name" value="FAD/NAD(P)-binding domain"/>
    <property type="match status" value="1"/>
</dbReference>
<name>M2Z2U3_9PROT</name>
<dbReference type="InterPro" id="IPR023166">
    <property type="entry name" value="BaiN-like_dom_sf"/>
</dbReference>
<dbReference type="Pfam" id="PF22780">
    <property type="entry name" value="HI0933_like_1st"/>
    <property type="match status" value="1"/>
</dbReference>
<dbReference type="Gene3D" id="1.10.8.260">
    <property type="entry name" value="HI0933 insert domain-like"/>
    <property type="match status" value="1"/>
</dbReference>
<dbReference type="Pfam" id="PF03486">
    <property type="entry name" value="HI0933_like"/>
    <property type="match status" value="1"/>
</dbReference>
<keyword evidence="7" id="KW-1185">Reference proteome</keyword>
<dbReference type="InterPro" id="IPR022460">
    <property type="entry name" value="Flavoprotein_PP4765"/>
</dbReference>
<dbReference type="PATRIC" id="fig|1244869.3.peg.3477"/>
<dbReference type="InterPro" id="IPR057661">
    <property type="entry name" value="RsdA/BaiN/AoA(So)_Rossmann"/>
</dbReference>
<dbReference type="InterPro" id="IPR036188">
    <property type="entry name" value="FAD/NAD-bd_sf"/>
</dbReference>
<dbReference type="PANTHER" id="PTHR42887">
    <property type="entry name" value="OS12G0638800 PROTEIN"/>
    <property type="match status" value="1"/>
</dbReference>
<evidence type="ECO:0000256" key="3">
    <source>
        <dbReference type="ARBA" id="ARBA00022827"/>
    </source>
</evidence>
<evidence type="ECO:0000313" key="6">
    <source>
        <dbReference type="EMBL" id="EME68630.1"/>
    </source>
</evidence>
<dbReference type="EMBL" id="AONQ01000057">
    <property type="protein sequence ID" value="EME68630.1"/>
    <property type="molecule type" value="Genomic_DNA"/>
</dbReference>
<evidence type="ECO:0000256" key="2">
    <source>
        <dbReference type="ARBA" id="ARBA00022630"/>
    </source>
</evidence>
<dbReference type="PANTHER" id="PTHR42887:SF1">
    <property type="entry name" value="BLR3961 PROTEIN"/>
    <property type="match status" value="1"/>
</dbReference>
<dbReference type="Proteomes" id="UP000011744">
    <property type="component" value="Unassembled WGS sequence"/>
</dbReference>
<accession>M2Z2U3</accession>
<dbReference type="PRINTS" id="PR00420">
    <property type="entry name" value="RNGMNOXGNASE"/>
</dbReference>
<reference evidence="6 7" key="1">
    <citation type="journal article" date="2014" name="Genome Announc.">
        <title>Draft Genome Sequence of Magnetospirillum sp. Strain SO-1, a Freshwater Magnetotactic Bacterium Isolated from the Ol'khovka River, Russia.</title>
        <authorList>
            <person name="Grouzdev D.S."/>
            <person name="Dziuba M.V."/>
            <person name="Sukhacheva M.S."/>
            <person name="Mardanov A.V."/>
            <person name="Beletskiy A.V."/>
            <person name="Kuznetsov B.B."/>
            <person name="Skryabin K.G."/>
        </authorList>
    </citation>
    <scope>NUCLEOTIDE SEQUENCE [LARGE SCALE GENOMIC DNA]</scope>
    <source>
        <strain evidence="6 7">SO-1</strain>
    </source>
</reference>